<protein>
    <submittedName>
        <fullName evidence="8">Porin family protein</fullName>
    </submittedName>
</protein>
<dbReference type="PANTHER" id="PTHR34001">
    <property type="entry name" value="BLL7405 PROTEIN"/>
    <property type="match status" value="1"/>
</dbReference>
<dbReference type="PANTHER" id="PTHR34001:SF3">
    <property type="entry name" value="BLL7405 PROTEIN"/>
    <property type="match status" value="1"/>
</dbReference>
<keyword evidence="2 6" id="KW-0732">Signal</keyword>
<dbReference type="Pfam" id="PF13505">
    <property type="entry name" value="OMP_b-brl"/>
    <property type="match status" value="1"/>
</dbReference>
<evidence type="ECO:0000313" key="9">
    <source>
        <dbReference type="Proteomes" id="UP000230709"/>
    </source>
</evidence>
<evidence type="ECO:0000256" key="2">
    <source>
        <dbReference type="ARBA" id="ARBA00022729"/>
    </source>
</evidence>
<sequence>MKRFLLGALLATTAHAALAADLPSRKAPPMLPPPPPPPMWTGFYLGANVGYGWLDNYTRGNSITGWNGAGWVAGAPNVADNGSSNGGVVGGGQVGYNYQFHPAWVVGVEADMQAANIGDNGPSFLGTTRAVDWFGTVRARIGTTLFSPELLIYGTGGFAYGDVRLKHALLGTLGQTGTGWTAGGGLEWLFAPNWSAKVEYLYTDIGSSDWGGFNNFEQRVHVQSVRAGVNYHFNLFAPPPAPVVAKY</sequence>
<evidence type="ECO:0000259" key="7">
    <source>
        <dbReference type="Pfam" id="PF13505"/>
    </source>
</evidence>
<organism evidence="8 9">
    <name type="scientific">Methylosinus trichosporium (strain ATCC 35070 / NCIMB 11131 / UNIQEM 75 / OB3b)</name>
    <dbReference type="NCBI Taxonomy" id="595536"/>
    <lineage>
        <taxon>Bacteria</taxon>
        <taxon>Pseudomonadati</taxon>
        <taxon>Pseudomonadota</taxon>
        <taxon>Alphaproteobacteria</taxon>
        <taxon>Hyphomicrobiales</taxon>
        <taxon>Methylocystaceae</taxon>
        <taxon>Methylosinus</taxon>
    </lineage>
</organism>
<feature type="chain" id="PRO_5013864282" evidence="6">
    <location>
        <begin position="20"/>
        <end position="247"/>
    </location>
</feature>
<evidence type="ECO:0000256" key="6">
    <source>
        <dbReference type="SAM" id="SignalP"/>
    </source>
</evidence>
<dbReference type="STRING" id="595536.GCA_000178815_01097"/>
<proteinExistence type="inferred from homology"/>
<comment type="similarity">
    <text evidence="5">Belongs to the Omp25/RopB family.</text>
</comment>
<gene>
    <name evidence="8" type="ORF">CQW49_20490</name>
</gene>
<dbReference type="InterPro" id="IPR051692">
    <property type="entry name" value="OMP-like"/>
</dbReference>
<dbReference type="EMBL" id="CP023737">
    <property type="protein sequence ID" value="ATQ69997.1"/>
    <property type="molecule type" value="Genomic_DNA"/>
</dbReference>
<keyword evidence="4" id="KW-0998">Cell outer membrane</keyword>
<feature type="signal peptide" evidence="6">
    <location>
        <begin position="1"/>
        <end position="19"/>
    </location>
</feature>
<evidence type="ECO:0000256" key="1">
    <source>
        <dbReference type="ARBA" id="ARBA00004442"/>
    </source>
</evidence>
<feature type="domain" description="Outer membrane protein beta-barrel" evidence="7">
    <location>
        <begin position="40"/>
        <end position="233"/>
    </location>
</feature>
<dbReference type="GO" id="GO:0009279">
    <property type="term" value="C:cell outer membrane"/>
    <property type="evidence" value="ECO:0007669"/>
    <property type="project" value="UniProtKB-SubCell"/>
</dbReference>
<dbReference type="InterPro" id="IPR027385">
    <property type="entry name" value="Beta-barrel_OMP"/>
</dbReference>
<accession>A0A2D2D4Q8</accession>
<keyword evidence="9" id="KW-1185">Reference proteome</keyword>
<evidence type="ECO:0000256" key="4">
    <source>
        <dbReference type="ARBA" id="ARBA00023237"/>
    </source>
</evidence>
<evidence type="ECO:0000256" key="5">
    <source>
        <dbReference type="ARBA" id="ARBA00038306"/>
    </source>
</evidence>
<dbReference type="Proteomes" id="UP000230709">
    <property type="component" value="Chromosome"/>
</dbReference>
<name>A0A2D2D4Q8_METT3</name>
<evidence type="ECO:0000256" key="3">
    <source>
        <dbReference type="ARBA" id="ARBA00023136"/>
    </source>
</evidence>
<dbReference type="Gene3D" id="2.40.160.20">
    <property type="match status" value="1"/>
</dbReference>
<dbReference type="AlphaFoldDB" id="A0A2D2D4Q8"/>
<comment type="subcellular location">
    <subcellularLocation>
        <location evidence="1">Cell outer membrane</location>
    </subcellularLocation>
</comment>
<dbReference type="KEGG" id="mtw:CQW49_20490"/>
<evidence type="ECO:0000313" key="8">
    <source>
        <dbReference type="EMBL" id="ATQ69997.1"/>
    </source>
</evidence>
<reference evidence="9" key="1">
    <citation type="submission" date="2017-10" db="EMBL/GenBank/DDBJ databases">
        <title>Completed PacBio SMRT sequence of Methylosinus trichosporium OB3b reveals presence of a third large plasmid.</title>
        <authorList>
            <person name="Charles T.C."/>
            <person name="Lynch M.D.J."/>
            <person name="Heil J.R."/>
            <person name="Cheng J."/>
        </authorList>
    </citation>
    <scope>NUCLEOTIDE SEQUENCE [LARGE SCALE GENOMIC DNA]</scope>
    <source>
        <strain evidence="9">OB3b</strain>
    </source>
</reference>
<dbReference type="RefSeq" id="WP_003611539.1">
    <property type="nucleotide sequence ID" value="NZ_ADVE02000001.1"/>
</dbReference>
<keyword evidence="3" id="KW-0472">Membrane</keyword>
<dbReference type="SUPFAM" id="SSF56925">
    <property type="entry name" value="OMPA-like"/>
    <property type="match status" value="1"/>
</dbReference>
<dbReference type="InterPro" id="IPR011250">
    <property type="entry name" value="OMP/PagP_B-barrel"/>
</dbReference>